<dbReference type="Proteomes" id="UP001165083">
    <property type="component" value="Unassembled WGS sequence"/>
</dbReference>
<comment type="caution">
    <text evidence="2">The sequence shown here is derived from an EMBL/GenBank/DDBJ whole genome shotgun (WGS) entry which is preliminary data.</text>
</comment>
<reference evidence="2" key="1">
    <citation type="submission" date="2023-04" db="EMBL/GenBank/DDBJ databases">
        <title>Phytophthora lilii NBRC 32176.</title>
        <authorList>
            <person name="Ichikawa N."/>
            <person name="Sato H."/>
            <person name="Tonouchi N."/>
        </authorList>
    </citation>
    <scope>NUCLEOTIDE SEQUENCE</scope>
    <source>
        <strain evidence="2">NBRC 32176</strain>
    </source>
</reference>
<keyword evidence="3" id="KW-1185">Reference proteome</keyword>
<organism evidence="2 3">
    <name type="scientific">Phytophthora lilii</name>
    <dbReference type="NCBI Taxonomy" id="2077276"/>
    <lineage>
        <taxon>Eukaryota</taxon>
        <taxon>Sar</taxon>
        <taxon>Stramenopiles</taxon>
        <taxon>Oomycota</taxon>
        <taxon>Peronosporomycetes</taxon>
        <taxon>Peronosporales</taxon>
        <taxon>Peronosporaceae</taxon>
        <taxon>Phytophthora</taxon>
    </lineage>
</organism>
<name>A0A9W6U1Z2_9STRA</name>
<gene>
    <name evidence="2" type="ORF">Plil01_001136100</name>
</gene>
<feature type="compositionally biased region" description="Polar residues" evidence="1">
    <location>
        <begin position="1"/>
        <end position="19"/>
    </location>
</feature>
<dbReference type="EMBL" id="BSXW01000649">
    <property type="protein sequence ID" value="GMF27186.1"/>
    <property type="molecule type" value="Genomic_DNA"/>
</dbReference>
<proteinExistence type="predicted"/>
<evidence type="ECO:0000313" key="2">
    <source>
        <dbReference type="EMBL" id="GMF27186.1"/>
    </source>
</evidence>
<protein>
    <submittedName>
        <fullName evidence="2">Unnamed protein product</fullName>
    </submittedName>
</protein>
<evidence type="ECO:0000256" key="1">
    <source>
        <dbReference type="SAM" id="MobiDB-lite"/>
    </source>
</evidence>
<accession>A0A9W6U1Z2</accession>
<feature type="region of interest" description="Disordered" evidence="1">
    <location>
        <begin position="1"/>
        <end position="24"/>
    </location>
</feature>
<evidence type="ECO:0000313" key="3">
    <source>
        <dbReference type="Proteomes" id="UP001165083"/>
    </source>
</evidence>
<sequence length="73" mass="7878">MIEIVSTSQQTEPHPTSDSPEVGVVSRSCHDRAAAHDNVAKVTGHSDVFELLRYAPSSPFGTPVCQRSEDVGR</sequence>
<dbReference type="AlphaFoldDB" id="A0A9W6U1Z2"/>